<evidence type="ECO:0000256" key="2">
    <source>
        <dbReference type="ARBA" id="ARBA00005677"/>
    </source>
</evidence>
<sequence>YYVPRNSRGSLPVYTDIRNGGSRFLISVRNVQGNVDALVHDLTQSLFPQGSPEAERIKVYALRSKHVVLSGGRWKHDIVEWLKGKGF</sequence>
<reference evidence="7 8" key="1">
    <citation type="journal article" date="2012" name="New Phytol.">
        <title>Insight into trade-off between wood decay and parasitism from the genome of a fungal forest pathogen.</title>
        <authorList>
            <person name="Olson A."/>
            <person name="Aerts A."/>
            <person name="Asiegbu F."/>
            <person name="Belbahri L."/>
            <person name="Bouzid O."/>
            <person name="Broberg A."/>
            <person name="Canback B."/>
            <person name="Coutinho P.M."/>
            <person name="Cullen D."/>
            <person name="Dalman K."/>
            <person name="Deflorio G."/>
            <person name="van Diepen L.T."/>
            <person name="Dunand C."/>
            <person name="Duplessis S."/>
            <person name="Durling M."/>
            <person name="Gonthier P."/>
            <person name="Grimwood J."/>
            <person name="Fossdal C.G."/>
            <person name="Hansson D."/>
            <person name="Henrissat B."/>
            <person name="Hietala A."/>
            <person name="Himmelstrand K."/>
            <person name="Hoffmeister D."/>
            <person name="Hogberg N."/>
            <person name="James T.Y."/>
            <person name="Karlsson M."/>
            <person name="Kohler A."/>
            <person name="Kues U."/>
            <person name="Lee Y.H."/>
            <person name="Lin Y.C."/>
            <person name="Lind M."/>
            <person name="Lindquist E."/>
            <person name="Lombard V."/>
            <person name="Lucas S."/>
            <person name="Lunden K."/>
            <person name="Morin E."/>
            <person name="Murat C."/>
            <person name="Park J."/>
            <person name="Raffaello T."/>
            <person name="Rouze P."/>
            <person name="Salamov A."/>
            <person name="Schmutz J."/>
            <person name="Solheim H."/>
            <person name="Stahlberg J."/>
            <person name="Velez H."/>
            <person name="de Vries R.P."/>
            <person name="Wiebenga A."/>
            <person name="Woodward S."/>
            <person name="Yakovlev I."/>
            <person name="Garbelotto M."/>
            <person name="Martin F."/>
            <person name="Grigoriev I.V."/>
            <person name="Stenlid J."/>
        </authorList>
    </citation>
    <scope>NUCLEOTIDE SEQUENCE [LARGE SCALE GENOMIC DNA]</scope>
    <source>
        <strain evidence="7 8">TC 32-1</strain>
    </source>
</reference>
<dbReference type="GO" id="GO:0005762">
    <property type="term" value="C:mitochondrial large ribosomal subunit"/>
    <property type="evidence" value="ECO:0007669"/>
    <property type="project" value="TreeGrafter"/>
</dbReference>
<feature type="non-terminal residue" evidence="7">
    <location>
        <position position="87"/>
    </location>
</feature>
<keyword evidence="8" id="KW-1185">Reference proteome</keyword>
<gene>
    <name evidence="7" type="ORF">HETIRDRAFT_28279</name>
</gene>
<dbReference type="Proteomes" id="UP000030671">
    <property type="component" value="Unassembled WGS sequence"/>
</dbReference>
<dbReference type="GO" id="GO:0003735">
    <property type="term" value="F:structural constituent of ribosome"/>
    <property type="evidence" value="ECO:0007669"/>
    <property type="project" value="InterPro"/>
</dbReference>
<dbReference type="HOGENOM" id="CLU_085757_4_0_1"/>
<keyword evidence="4" id="KW-0496">Mitochondrion</keyword>
<evidence type="ECO:0000256" key="1">
    <source>
        <dbReference type="ARBA" id="ARBA00004173"/>
    </source>
</evidence>
<dbReference type="EMBL" id="KI925455">
    <property type="protein sequence ID" value="ETW85719.1"/>
    <property type="molecule type" value="Genomic_DNA"/>
</dbReference>
<dbReference type="RefSeq" id="XP_009541727.1">
    <property type="nucleotide sequence ID" value="XM_009543432.2"/>
</dbReference>
<dbReference type="GeneID" id="20669285"/>
<dbReference type="KEGG" id="hir:HETIRDRAFT_28279"/>
<keyword evidence="5" id="KW-0687">Ribonucleoprotein</keyword>
<dbReference type="AlphaFoldDB" id="W4KJ25"/>
<name>W4KJ25_HETIT</name>
<dbReference type="PANTHER" id="PTHR13477">
    <property type="entry name" value="MITOCHONDRIAL 39S RIBOSOMAL PROTEIN L49"/>
    <property type="match status" value="1"/>
</dbReference>
<dbReference type="PANTHER" id="PTHR13477:SF0">
    <property type="entry name" value="LARGE RIBOSOMAL SUBUNIT PROTEIN ML49"/>
    <property type="match status" value="1"/>
</dbReference>
<organism evidence="7 8">
    <name type="scientific">Heterobasidion irregulare (strain TC 32-1)</name>
    <dbReference type="NCBI Taxonomy" id="747525"/>
    <lineage>
        <taxon>Eukaryota</taxon>
        <taxon>Fungi</taxon>
        <taxon>Dikarya</taxon>
        <taxon>Basidiomycota</taxon>
        <taxon>Agaricomycotina</taxon>
        <taxon>Agaricomycetes</taxon>
        <taxon>Russulales</taxon>
        <taxon>Bondarzewiaceae</taxon>
        <taxon>Heterobasidion</taxon>
        <taxon>Heterobasidion annosum species complex</taxon>
    </lineage>
</organism>
<accession>W4KJ25</accession>
<evidence type="ECO:0000256" key="3">
    <source>
        <dbReference type="ARBA" id="ARBA00022980"/>
    </source>
</evidence>
<evidence type="ECO:0000256" key="5">
    <source>
        <dbReference type="ARBA" id="ARBA00023274"/>
    </source>
</evidence>
<evidence type="ECO:0000313" key="7">
    <source>
        <dbReference type="EMBL" id="ETW85719.1"/>
    </source>
</evidence>
<comment type="subcellular location">
    <subcellularLocation>
        <location evidence="1">Mitochondrion</location>
    </subcellularLocation>
</comment>
<dbReference type="eggNOG" id="KOG4034">
    <property type="taxonomic scope" value="Eukaryota"/>
</dbReference>
<dbReference type="Gene3D" id="3.30.780.10">
    <property type="entry name" value="SUI1-like domain"/>
    <property type="match status" value="1"/>
</dbReference>
<dbReference type="STRING" id="747525.W4KJ25"/>
<comment type="similarity">
    <text evidence="2">Belongs to the mitochondrion-specific ribosomal protein mL49 family.</text>
</comment>
<dbReference type="Pfam" id="PF05046">
    <property type="entry name" value="Img2"/>
    <property type="match status" value="1"/>
</dbReference>
<dbReference type="OrthoDB" id="19439at2759"/>
<protein>
    <recommendedName>
        <fullName evidence="6">Large ribosomal subunit protein mL49</fullName>
    </recommendedName>
</protein>
<keyword evidence="3" id="KW-0689">Ribosomal protein</keyword>
<dbReference type="InterPro" id="IPR007740">
    <property type="entry name" value="Ribosomal_mL49"/>
</dbReference>
<dbReference type="InParanoid" id="W4KJ25"/>
<dbReference type="GO" id="GO:0006412">
    <property type="term" value="P:translation"/>
    <property type="evidence" value="ECO:0007669"/>
    <property type="project" value="InterPro"/>
</dbReference>
<evidence type="ECO:0000256" key="6">
    <source>
        <dbReference type="ARBA" id="ARBA00035191"/>
    </source>
</evidence>
<evidence type="ECO:0000256" key="4">
    <source>
        <dbReference type="ARBA" id="ARBA00023128"/>
    </source>
</evidence>
<feature type="non-terminal residue" evidence="7">
    <location>
        <position position="1"/>
    </location>
</feature>
<proteinExistence type="inferred from homology"/>
<evidence type="ECO:0000313" key="8">
    <source>
        <dbReference type="Proteomes" id="UP000030671"/>
    </source>
</evidence>